<dbReference type="EMBL" id="SLWN01000001">
    <property type="protein sequence ID" value="TCO35573.1"/>
    <property type="molecule type" value="Genomic_DNA"/>
</dbReference>
<dbReference type="Proteomes" id="UP000294508">
    <property type="component" value="Unassembled WGS sequence"/>
</dbReference>
<sequence>MRRLAVAALVGTLAILAACSDDKPPTPPPVAWTKVDVGAEPVVLTEHGDQVLVGLRHRGAKVVPELVLLDGDQRKPIAVKPNPASPYAFEAIWYSIAYDGKQLLALGGAAGGAHSNVRWTVWTGSVQTGLVEHPQEFNTFGGQTAGALFSAVITPSGRALLGSWGGVETGNDAAVWLPESDAKWIRQNPAKTALQSTPSLLVGPSFGTTLGDSLVLVGSQVRLAPNVVAQEAAVWWSTKLNQGWRAIALPEPGNRSQAVTASCTPTSCLVSGYVDNKLALWHVERSGPAKRMTGVPDIPVGDKDKLPPPMVVGDKFVQIVAQDNKVKVVSGYDGSWTVRESSGGPEGPVTDAALTDAGKLYLIAGTSLWQTTLN</sequence>
<feature type="signal peptide" evidence="1">
    <location>
        <begin position="1"/>
        <end position="20"/>
    </location>
</feature>
<dbReference type="AlphaFoldDB" id="A0A4R2HVP4"/>
<dbReference type="SUPFAM" id="SSF50998">
    <property type="entry name" value="Quinoprotein alcohol dehydrogenase-like"/>
    <property type="match status" value="1"/>
</dbReference>
<dbReference type="OrthoDB" id="3731377at2"/>
<evidence type="ECO:0000256" key="1">
    <source>
        <dbReference type="SAM" id="SignalP"/>
    </source>
</evidence>
<feature type="chain" id="PRO_5020465317" evidence="1">
    <location>
        <begin position="21"/>
        <end position="374"/>
    </location>
</feature>
<keyword evidence="1" id="KW-0732">Signal</keyword>
<accession>A0A4R2HVP4</accession>
<gene>
    <name evidence="2" type="ORF">EV652_101455</name>
</gene>
<comment type="caution">
    <text evidence="2">The sequence shown here is derived from an EMBL/GenBank/DDBJ whole genome shotgun (WGS) entry which is preliminary data.</text>
</comment>
<keyword evidence="3" id="KW-1185">Reference proteome</keyword>
<dbReference type="RefSeq" id="WP_132207248.1">
    <property type="nucleotide sequence ID" value="NZ_SLWN01000001.1"/>
</dbReference>
<evidence type="ECO:0000313" key="2">
    <source>
        <dbReference type="EMBL" id="TCO35573.1"/>
    </source>
</evidence>
<name>A0A4R2HVP4_9ACTN</name>
<dbReference type="PROSITE" id="PS51257">
    <property type="entry name" value="PROKAR_LIPOPROTEIN"/>
    <property type="match status" value="1"/>
</dbReference>
<evidence type="ECO:0000313" key="3">
    <source>
        <dbReference type="Proteomes" id="UP000294508"/>
    </source>
</evidence>
<reference evidence="2 3" key="1">
    <citation type="journal article" date="2015" name="Stand. Genomic Sci.">
        <title>Genomic Encyclopedia of Bacterial and Archaeal Type Strains, Phase III: the genomes of soil and plant-associated and newly described type strains.</title>
        <authorList>
            <person name="Whitman W.B."/>
            <person name="Woyke T."/>
            <person name="Klenk H.P."/>
            <person name="Zhou Y."/>
            <person name="Lilburn T.G."/>
            <person name="Beck B.J."/>
            <person name="De Vos P."/>
            <person name="Vandamme P."/>
            <person name="Eisen J.A."/>
            <person name="Garrity G."/>
            <person name="Hugenholtz P."/>
            <person name="Kyrpides N.C."/>
        </authorList>
    </citation>
    <scope>NUCLEOTIDE SEQUENCE [LARGE SCALE GENOMIC DNA]</scope>
    <source>
        <strain evidence="2 3">VKM Ac-2572</strain>
    </source>
</reference>
<organism evidence="2 3">
    <name type="scientific">Kribbella steppae</name>
    <dbReference type="NCBI Taxonomy" id="2512223"/>
    <lineage>
        <taxon>Bacteria</taxon>
        <taxon>Bacillati</taxon>
        <taxon>Actinomycetota</taxon>
        <taxon>Actinomycetes</taxon>
        <taxon>Propionibacteriales</taxon>
        <taxon>Kribbellaceae</taxon>
        <taxon>Kribbella</taxon>
    </lineage>
</organism>
<proteinExistence type="predicted"/>
<dbReference type="InterPro" id="IPR011047">
    <property type="entry name" value="Quinoprotein_ADH-like_sf"/>
</dbReference>
<protein>
    <submittedName>
        <fullName evidence="2">Uncharacterized protein</fullName>
    </submittedName>
</protein>